<keyword evidence="3 11" id="KW-0813">Transport</keyword>
<evidence type="ECO:0000256" key="11">
    <source>
        <dbReference type="PROSITE-ProRule" id="PRU01360"/>
    </source>
</evidence>
<evidence type="ECO:0000256" key="7">
    <source>
        <dbReference type="ARBA" id="ARBA00023077"/>
    </source>
</evidence>
<evidence type="ECO:0000256" key="3">
    <source>
        <dbReference type="ARBA" id="ARBA00022448"/>
    </source>
</evidence>
<feature type="signal peptide" evidence="14">
    <location>
        <begin position="1"/>
        <end position="22"/>
    </location>
</feature>
<organism evidence="17">
    <name type="scientific">Pasteurella multocida</name>
    <dbReference type="NCBI Taxonomy" id="747"/>
    <lineage>
        <taxon>Bacteria</taxon>
        <taxon>Pseudomonadati</taxon>
        <taxon>Pseudomonadota</taxon>
        <taxon>Gammaproteobacteria</taxon>
        <taxon>Pasteurellales</taxon>
        <taxon>Pasteurellaceae</taxon>
        <taxon>Pasteurella</taxon>
    </lineage>
</organism>
<dbReference type="InterPro" id="IPR000531">
    <property type="entry name" value="Beta-barrel_TonB"/>
</dbReference>
<dbReference type="InterPro" id="IPR036942">
    <property type="entry name" value="Beta-barrel_TonB_sf"/>
</dbReference>
<dbReference type="PROSITE" id="PS52016">
    <property type="entry name" value="TONB_DEPENDENT_REC_3"/>
    <property type="match status" value="1"/>
</dbReference>
<gene>
    <name evidence="17" type="primary">pfhR</name>
</gene>
<evidence type="ECO:0000256" key="1">
    <source>
        <dbReference type="ARBA" id="ARBA00004571"/>
    </source>
</evidence>
<dbReference type="InterPro" id="IPR012910">
    <property type="entry name" value="Plug_dom"/>
</dbReference>
<dbReference type="Gene3D" id="2.40.170.20">
    <property type="entry name" value="TonB-dependent receptor, beta-barrel domain"/>
    <property type="match status" value="1"/>
</dbReference>
<dbReference type="InterPro" id="IPR037066">
    <property type="entry name" value="Plug_dom_sf"/>
</dbReference>
<dbReference type="GO" id="GO:0015344">
    <property type="term" value="F:siderophore uptake transmembrane transporter activity"/>
    <property type="evidence" value="ECO:0007669"/>
    <property type="project" value="TreeGrafter"/>
</dbReference>
<feature type="compositionally biased region" description="Polar residues" evidence="13">
    <location>
        <begin position="217"/>
        <end position="235"/>
    </location>
</feature>
<evidence type="ECO:0000313" key="17">
    <source>
        <dbReference type="EMBL" id="AMK08368.1"/>
    </source>
</evidence>
<evidence type="ECO:0000256" key="8">
    <source>
        <dbReference type="ARBA" id="ARBA00023136"/>
    </source>
</evidence>
<keyword evidence="4 11" id="KW-1134">Transmembrane beta strand</keyword>
<proteinExistence type="inferred from homology"/>
<keyword evidence="6 14" id="KW-0732">Signal</keyword>
<dbReference type="PANTHER" id="PTHR30069:SF29">
    <property type="entry name" value="HEMOGLOBIN AND HEMOGLOBIN-HAPTOGLOBIN-BINDING PROTEIN 1-RELATED"/>
    <property type="match status" value="1"/>
</dbReference>
<evidence type="ECO:0000259" key="15">
    <source>
        <dbReference type="Pfam" id="PF00593"/>
    </source>
</evidence>
<comment type="similarity">
    <text evidence="2">Belongs to the TonB-dependent receptor family. Hemoglobin/haptoglobin binding protein subfamily.</text>
</comment>
<dbReference type="GO" id="GO:0009279">
    <property type="term" value="C:cell outer membrane"/>
    <property type="evidence" value="ECO:0007669"/>
    <property type="project" value="UniProtKB-SubCell"/>
</dbReference>
<reference evidence="17" key="1">
    <citation type="submission" date="2015-01" db="EMBL/GenBank/DDBJ databases">
        <title>Draft genome sequence of Pasteurella multocida isolated from alpaca pneumonia.</title>
        <authorList>
            <person name="Maturrano L."/>
            <person name="Hurtado R."/>
            <person name="Allasi N."/>
            <person name="Juscamayta E."/>
            <person name="Fernandez D."/>
            <person name="Maximiliano J."/>
            <person name="Rimac R."/>
            <person name="Rosadio R."/>
        </authorList>
    </citation>
    <scope>NUCLEOTIDE SEQUENCE</scope>
    <source>
        <strain evidence="17">UNMSM</strain>
    </source>
</reference>
<feature type="domain" description="TonB-dependent receptor plug" evidence="16">
    <location>
        <begin position="37"/>
        <end position="141"/>
    </location>
</feature>
<sequence>MSFKHKTLALFVAHACCTSVLAENAATTLEPIVVSDLSHTTLNLDQNKLEKESPKDLKAIFATTPNINVIHTGHAQLGDIEIRGMGSSREIFATGANRVTMELDGMDISPSFYFGHSSRHGRQYFDPSDLKRVEVHKGPNSQGVAGHVRFQTKDPHDYLLPNQRTGAQLRAGYLGDSDAYYVGITGAALLDEHSSALVSYTRRWFNEFNNKGGLDVTGSQRTKSNPSSGYSNAVNSKLRYSPNDRHKFTLNLQHYDLKRTAYLEDSLGTTTTRRGTKTVHHNTNIQKNQRHAIAFSHDMQQTNHSIFDHLHWQIALQQTKSTSRNTGAVTSTSGSPPPSTPKFSQERSLDGFKTKTISLKTEFNKSLGQHVVHELHYGLKLQYSQMQALRQTQSLNEQGSNTRTSAFFPTQQQWQSKLHLSDRISFGKSGLSLTPSIHLTQIRIKPKTENVSKKNREQLFTYKDTAIGYGLRVDYALNEANLLSLNYQHATRLPGYGENNAQSYGHWPAKPNPHLQPETSDGIELSWRSAGAIGQQTTTLFYNRYNDLIYLDTTACYADRTGQVQVPCDLANEKGRSYSYGIEFDGKLNLDTIGFAQGTYLNAGFAYSKGKTANKQPQGRLDPLTGFVGLGYQQPMDVWGIEGKLKFAAKKKTKDLPANQGFEGLPGYAVVDLTAYYNVTKQLYLGIGIYNVLDKKYARWAMARGDIKHGNYDKHTEAGRHFGANIRYHF</sequence>
<dbReference type="EMBL" id="KP660529">
    <property type="protein sequence ID" value="AMK08368.1"/>
    <property type="molecule type" value="Genomic_DNA"/>
</dbReference>
<dbReference type="PANTHER" id="PTHR30069">
    <property type="entry name" value="TONB-DEPENDENT OUTER MEMBRANE RECEPTOR"/>
    <property type="match status" value="1"/>
</dbReference>
<dbReference type="SUPFAM" id="SSF56935">
    <property type="entry name" value="Porins"/>
    <property type="match status" value="1"/>
</dbReference>
<evidence type="ECO:0000256" key="9">
    <source>
        <dbReference type="ARBA" id="ARBA00023170"/>
    </source>
</evidence>
<evidence type="ECO:0000256" key="5">
    <source>
        <dbReference type="ARBA" id="ARBA00022692"/>
    </source>
</evidence>
<dbReference type="RefSeq" id="WP_071522773.1">
    <property type="nucleotide sequence ID" value="NZ_JACDXE010000001.1"/>
</dbReference>
<feature type="domain" description="TonB-dependent receptor-like beta-barrel" evidence="15">
    <location>
        <begin position="242"/>
        <end position="692"/>
    </location>
</feature>
<keyword evidence="9" id="KW-0675">Receptor</keyword>
<feature type="region of interest" description="Disordered" evidence="13">
    <location>
        <begin position="215"/>
        <end position="238"/>
    </location>
</feature>
<keyword evidence="8 11" id="KW-0472">Membrane</keyword>
<feature type="chain" id="PRO_5007272721" evidence="14">
    <location>
        <begin position="23"/>
        <end position="730"/>
    </location>
</feature>
<evidence type="ECO:0000256" key="6">
    <source>
        <dbReference type="ARBA" id="ARBA00022729"/>
    </source>
</evidence>
<dbReference type="GO" id="GO:0044718">
    <property type="term" value="P:siderophore transmembrane transport"/>
    <property type="evidence" value="ECO:0007669"/>
    <property type="project" value="TreeGrafter"/>
</dbReference>
<dbReference type="Pfam" id="PF00593">
    <property type="entry name" value="TonB_dep_Rec_b-barrel"/>
    <property type="match status" value="1"/>
</dbReference>
<evidence type="ECO:0000256" key="2">
    <source>
        <dbReference type="ARBA" id="ARBA00008143"/>
    </source>
</evidence>
<evidence type="ECO:0000256" key="14">
    <source>
        <dbReference type="SAM" id="SignalP"/>
    </source>
</evidence>
<keyword evidence="5 11" id="KW-0812">Transmembrane</keyword>
<evidence type="ECO:0000256" key="13">
    <source>
        <dbReference type="SAM" id="MobiDB-lite"/>
    </source>
</evidence>
<evidence type="ECO:0000256" key="12">
    <source>
        <dbReference type="RuleBase" id="RU003357"/>
    </source>
</evidence>
<dbReference type="AlphaFoldDB" id="A0A126QEX2"/>
<evidence type="ECO:0000256" key="4">
    <source>
        <dbReference type="ARBA" id="ARBA00022452"/>
    </source>
</evidence>
<evidence type="ECO:0000256" key="10">
    <source>
        <dbReference type="ARBA" id="ARBA00023237"/>
    </source>
</evidence>
<accession>A0A126QEX2</accession>
<protein>
    <submittedName>
        <fullName evidence="17">PfhR protein</fullName>
    </submittedName>
</protein>
<dbReference type="Gene3D" id="2.170.130.10">
    <property type="entry name" value="TonB-dependent receptor, plug domain"/>
    <property type="match status" value="1"/>
</dbReference>
<feature type="region of interest" description="Disordered" evidence="13">
    <location>
        <begin position="321"/>
        <end position="347"/>
    </location>
</feature>
<dbReference type="InterPro" id="IPR039426">
    <property type="entry name" value="TonB-dep_rcpt-like"/>
</dbReference>
<dbReference type="Pfam" id="PF07715">
    <property type="entry name" value="Plug"/>
    <property type="match status" value="1"/>
</dbReference>
<name>A0A126QEX2_PASMD</name>
<evidence type="ECO:0000259" key="16">
    <source>
        <dbReference type="Pfam" id="PF07715"/>
    </source>
</evidence>
<keyword evidence="10 11" id="KW-0998">Cell outer membrane</keyword>
<comment type="subcellular location">
    <subcellularLocation>
        <location evidence="1 11">Cell outer membrane</location>
        <topology evidence="1 11">Multi-pass membrane protein</topology>
    </subcellularLocation>
</comment>
<keyword evidence="7 12" id="KW-0798">TonB box</keyword>